<evidence type="ECO:0000313" key="3">
    <source>
        <dbReference type="Proteomes" id="UP001478133"/>
    </source>
</evidence>
<dbReference type="RefSeq" id="WP_211147708.1">
    <property type="nucleotide sequence ID" value="NZ_JBBMEY010000033.1"/>
</dbReference>
<keyword evidence="1" id="KW-1133">Transmembrane helix</keyword>
<organism evidence="2 3">
    <name type="scientific">Ruminococcoides intestinihominis</name>
    <dbReference type="NCBI Taxonomy" id="3133161"/>
    <lineage>
        <taxon>Bacteria</taxon>
        <taxon>Bacillati</taxon>
        <taxon>Bacillota</taxon>
        <taxon>Clostridia</taxon>
        <taxon>Eubacteriales</taxon>
        <taxon>Oscillospiraceae</taxon>
        <taxon>Ruminococcoides</taxon>
    </lineage>
</organism>
<proteinExistence type="predicted"/>
<keyword evidence="1" id="KW-0812">Transmembrane</keyword>
<comment type="caution">
    <text evidence="2">The sequence shown here is derived from an EMBL/GenBank/DDBJ whole genome shotgun (WGS) entry which is preliminary data.</text>
</comment>
<evidence type="ECO:0000313" key="2">
    <source>
        <dbReference type="EMBL" id="MEQ2566115.1"/>
    </source>
</evidence>
<reference evidence="2 3" key="1">
    <citation type="submission" date="2024-03" db="EMBL/GenBank/DDBJ databases">
        <title>Human intestinal bacterial collection.</title>
        <authorList>
            <person name="Pauvert C."/>
            <person name="Hitch T.C.A."/>
            <person name="Clavel T."/>
        </authorList>
    </citation>
    <scope>NUCLEOTIDE SEQUENCE [LARGE SCALE GENOMIC DNA]</scope>
    <source>
        <strain evidence="2 3">CLA-AP-H18</strain>
    </source>
</reference>
<protein>
    <submittedName>
        <fullName evidence="2">Uncharacterized protein</fullName>
    </submittedName>
</protein>
<keyword evidence="3" id="KW-1185">Reference proteome</keyword>
<name>A0ABV1HUX3_9FIRM</name>
<accession>A0ABV1HUX3</accession>
<keyword evidence="1" id="KW-0472">Membrane</keyword>
<dbReference type="Proteomes" id="UP001478133">
    <property type="component" value="Unassembled WGS sequence"/>
</dbReference>
<gene>
    <name evidence="2" type="ORF">ABFO16_07670</name>
</gene>
<sequence length="167" mass="19401">MNQRVQEFINQQKIQAEYNKNMEKAKVLNDLGLYDKEYSENPAWSEEYPDYEYDQETKEGRYFKKIPINVTDEEYEEILKYCKQSDNTTPVNKENKVAKVLTGIAYAIFIIGAILGFAMGYTKNILEDTYYFSFAVAVAWWGVSFIGGMFMLGFAEIIKLLNAIKNK</sequence>
<dbReference type="EMBL" id="JBBMFI010000030">
    <property type="protein sequence ID" value="MEQ2566115.1"/>
    <property type="molecule type" value="Genomic_DNA"/>
</dbReference>
<feature type="transmembrane region" description="Helical" evidence="1">
    <location>
        <begin position="131"/>
        <end position="158"/>
    </location>
</feature>
<evidence type="ECO:0000256" key="1">
    <source>
        <dbReference type="SAM" id="Phobius"/>
    </source>
</evidence>
<feature type="transmembrane region" description="Helical" evidence="1">
    <location>
        <begin position="100"/>
        <end position="119"/>
    </location>
</feature>